<organism evidence="6 7">
    <name type="scientific">Streptomyces lonarensis</name>
    <dbReference type="NCBI Taxonomy" id="700599"/>
    <lineage>
        <taxon>Bacteria</taxon>
        <taxon>Bacillati</taxon>
        <taxon>Actinomycetota</taxon>
        <taxon>Actinomycetes</taxon>
        <taxon>Kitasatosporales</taxon>
        <taxon>Streptomycetaceae</taxon>
        <taxon>Streptomyces</taxon>
    </lineage>
</organism>
<gene>
    <name evidence="6" type="ORF">HCN56_18865</name>
</gene>
<dbReference type="SUPFAM" id="SSF53474">
    <property type="entry name" value="alpha/beta-Hydrolases"/>
    <property type="match status" value="1"/>
</dbReference>
<sequence length="517" mass="54492">MPVTRSFRAPAVALTAAAVLLSGCTTGDPEDESSPSAAAPGTEPVGEASPVPDDLAEELLPYYEQELSWRDCGVPGYQCATLTAPLDYAQAGADDLQLTVSRKRATGPREERIGSLLVNPGGPGASAIDYLQGYAGTGFPEPVRAGYDMVALDARGTGRSEPVECWDGSAMDAFTQVDRTPDDEEEEEALVEALTEFGEGCSASSGRLLEHISTDESARDLDLLRAVLGDTRLHYYGVSYGTQLGAVYADLFPERVGRLVLDAAIDPRLDALERDRQQAAGFETALEAFLANCDTQRDCPVDGAAALAELFEELDEEPLPTGEDRRLTESLATTGVAQALYSPALWPELRDSLRAAGEGDGAPLLRLADAYHDRDAAGSYGTIMYAFPAISCLDAPPALADAQEVRAALDSFEEASPTFGRDFAWATLMCATWPVEAKGEPGPVTGEGADDILVVGTTRDPATPYAWAEGLAEQLESATLLTYDGDGHGAYGADPCVDDTVGAYLLDGTVPGPDAAC</sequence>
<evidence type="ECO:0000256" key="2">
    <source>
        <dbReference type="ARBA" id="ARBA00022729"/>
    </source>
</evidence>
<evidence type="ECO:0000313" key="7">
    <source>
        <dbReference type="Proteomes" id="UP000578686"/>
    </source>
</evidence>
<proteinExistence type="inferred from homology"/>
<dbReference type="Pfam" id="PF08386">
    <property type="entry name" value="Abhydrolase_4"/>
    <property type="match status" value="1"/>
</dbReference>
<dbReference type="PANTHER" id="PTHR43248:SF29">
    <property type="entry name" value="TRIPEPTIDYL AMINOPEPTIDASE"/>
    <property type="match status" value="1"/>
</dbReference>
<dbReference type="Gene3D" id="3.40.50.1820">
    <property type="entry name" value="alpha/beta hydrolase"/>
    <property type="match status" value="1"/>
</dbReference>
<evidence type="ECO:0000256" key="3">
    <source>
        <dbReference type="ARBA" id="ARBA00022801"/>
    </source>
</evidence>
<keyword evidence="3 6" id="KW-0378">Hydrolase</keyword>
<protein>
    <submittedName>
        <fullName evidence="6">Alpha/beta hydrolase</fullName>
    </submittedName>
</protein>
<dbReference type="InterPro" id="IPR029058">
    <property type="entry name" value="AB_hydrolase_fold"/>
</dbReference>
<dbReference type="EMBL" id="JAAVJD010000174">
    <property type="protein sequence ID" value="NJQ07588.1"/>
    <property type="molecule type" value="Genomic_DNA"/>
</dbReference>
<dbReference type="InterPro" id="IPR051601">
    <property type="entry name" value="Serine_prot/Carboxylest_S33"/>
</dbReference>
<dbReference type="InterPro" id="IPR013595">
    <property type="entry name" value="Pept_S33_TAP-like_C"/>
</dbReference>
<comment type="similarity">
    <text evidence="1">Belongs to the peptidase S33 family.</text>
</comment>
<feature type="domain" description="Peptidase S33 tripeptidyl aminopeptidase-like C-terminal" evidence="5">
    <location>
        <begin position="416"/>
        <end position="517"/>
    </location>
</feature>
<name>A0A7X6I0C6_9ACTN</name>
<evidence type="ECO:0000256" key="1">
    <source>
        <dbReference type="ARBA" id="ARBA00010088"/>
    </source>
</evidence>
<keyword evidence="7" id="KW-1185">Reference proteome</keyword>
<dbReference type="PROSITE" id="PS51257">
    <property type="entry name" value="PROKAR_LIPOPROTEIN"/>
    <property type="match status" value="1"/>
</dbReference>
<dbReference type="RefSeq" id="WP_167972728.1">
    <property type="nucleotide sequence ID" value="NZ_BHZG01000663.1"/>
</dbReference>
<evidence type="ECO:0000259" key="5">
    <source>
        <dbReference type="Pfam" id="PF08386"/>
    </source>
</evidence>
<evidence type="ECO:0000313" key="6">
    <source>
        <dbReference type="EMBL" id="NJQ07588.1"/>
    </source>
</evidence>
<dbReference type="Proteomes" id="UP000578686">
    <property type="component" value="Unassembled WGS sequence"/>
</dbReference>
<comment type="caution">
    <text evidence="6">The sequence shown here is derived from an EMBL/GenBank/DDBJ whole genome shotgun (WGS) entry which is preliminary data.</text>
</comment>
<dbReference type="PANTHER" id="PTHR43248">
    <property type="entry name" value="2-SUCCINYL-6-HYDROXY-2,4-CYCLOHEXADIENE-1-CARBOXYLATE SYNTHASE"/>
    <property type="match status" value="1"/>
</dbReference>
<feature type="region of interest" description="Disordered" evidence="4">
    <location>
        <begin position="24"/>
        <end position="51"/>
    </location>
</feature>
<accession>A0A7X6I0C6</accession>
<evidence type="ECO:0000256" key="4">
    <source>
        <dbReference type="SAM" id="MobiDB-lite"/>
    </source>
</evidence>
<dbReference type="GO" id="GO:0016787">
    <property type="term" value="F:hydrolase activity"/>
    <property type="evidence" value="ECO:0007669"/>
    <property type="project" value="UniProtKB-KW"/>
</dbReference>
<reference evidence="6 7" key="1">
    <citation type="submission" date="2020-03" db="EMBL/GenBank/DDBJ databases">
        <title>Draft genome of Streptomyces sp. ventii, isolated from the Axial Seamount in the Pacific Ocean, and resequencing of the two type strains Streptomyces lonarensis strain NCL 716 and Streptomyces bohaiensis strain 11A07.</title>
        <authorList>
            <person name="Loughran R.M."/>
            <person name="Pfannmuller K.M."/>
            <person name="Wasson B.J."/>
            <person name="Deadmond M.C."/>
            <person name="Paddock B.E."/>
            <person name="Koyack M.J."/>
            <person name="Gallegos D.A."/>
            <person name="Mitchell E.A."/>
            <person name="Ushijima B."/>
            <person name="Saw J.H."/>
            <person name="Mcphail K.L."/>
            <person name="Videau P."/>
        </authorList>
    </citation>
    <scope>NUCLEOTIDE SEQUENCE [LARGE SCALE GENOMIC DNA]</scope>
    <source>
        <strain evidence="6 7">NCL716</strain>
    </source>
</reference>
<dbReference type="AlphaFoldDB" id="A0A7X6I0C6"/>
<keyword evidence="2" id="KW-0732">Signal</keyword>